<comment type="similarity">
    <text evidence="1">Belongs to the peptidase C56 family.</text>
</comment>
<dbReference type="InterPro" id="IPR029062">
    <property type="entry name" value="Class_I_gatase-like"/>
</dbReference>
<reference evidence="4" key="1">
    <citation type="journal article" date="2019" name="Int. J. Syst. Evol. Microbiol.">
        <title>The Global Catalogue of Microorganisms (GCM) 10K type strain sequencing project: providing services to taxonomists for standard genome sequencing and annotation.</title>
        <authorList>
            <consortium name="The Broad Institute Genomics Platform"/>
            <consortium name="The Broad Institute Genome Sequencing Center for Infectious Disease"/>
            <person name="Wu L."/>
            <person name="Ma J."/>
        </authorList>
    </citation>
    <scope>NUCLEOTIDE SEQUENCE [LARGE SCALE GENOMIC DNA]</scope>
    <source>
        <strain evidence="4">JCM 17201</strain>
    </source>
</reference>
<sequence length="208" mass="22946">MTATSENLMMKRILLLAGDFSEDYEVMVPWQALSMLGFRVDVVCPGKRVGEFIKTAVHDFEGDQTYSEKPGHLFRLTASFDEIKLQDYCGFYISGGRSSEYLRLNKSVLNIVHYAMNFSLPLAVICHGPQILAAAGVLQGKTLTGFFTVKPEIELAGGIWMNAADDEAVIDGNLITATTWMGHPAILRQFITLLGVNIIHKHPALPQG</sequence>
<dbReference type="EMBL" id="BAABDG010000007">
    <property type="protein sequence ID" value="GAA3901920.1"/>
    <property type="molecule type" value="Genomic_DNA"/>
</dbReference>
<protein>
    <submittedName>
        <fullName evidence="3">DJ-1/PfpI family protein</fullName>
    </submittedName>
</protein>
<evidence type="ECO:0000259" key="2">
    <source>
        <dbReference type="Pfam" id="PF01965"/>
    </source>
</evidence>
<dbReference type="SUPFAM" id="SSF52317">
    <property type="entry name" value="Class I glutamine amidotransferase-like"/>
    <property type="match status" value="1"/>
</dbReference>
<proteinExistence type="inferred from homology"/>
<evidence type="ECO:0000313" key="3">
    <source>
        <dbReference type="EMBL" id="GAA3901920.1"/>
    </source>
</evidence>
<dbReference type="PANTHER" id="PTHR42733:SF2">
    <property type="entry name" value="DJ-1_THIJ_PFPI FAMILY PROTEIN"/>
    <property type="match status" value="1"/>
</dbReference>
<keyword evidence="4" id="KW-1185">Reference proteome</keyword>
<evidence type="ECO:0000313" key="4">
    <source>
        <dbReference type="Proteomes" id="UP001499994"/>
    </source>
</evidence>
<dbReference type="InterPro" id="IPR006286">
    <property type="entry name" value="C56_PfpI-like"/>
</dbReference>
<accession>A0ABP7LLM6</accession>
<dbReference type="PANTHER" id="PTHR42733">
    <property type="entry name" value="DJ-1 PROTEIN"/>
    <property type="match status" value="1"/>
</dbReference>
<dbReference type="InterPro" id="IPR002818">
    <property type="entry name" value="DJ-1/PfpI"/>
</dbReference>
<dbReference type="PROSITE" id="PS51276">
    <property type="entry name" value="PEPTIDASE_C56_PFPI"/>
    <property type="match status" value="1"/>
</dbReference>
<dbReference type="CDD" id="cd03169">
    <property type="entry name" value="GATase1_PfpI_1"/>
    <property type="match status" value="1"/>
</dbReference>
<dbReference type="Pfam" id="PF01965">
    <property type="entry name" value="DJ-1_PfpI"/>
    <property type="match status" value="1"/>
</dbReference>
<gene>
    <name evidence="3" type="ORF">GCM10022405_28870</name>
</gene>
<evidence type="ECO:0000256" key="1">
    <source>
        <dbReference type="ARBA" id="ARBA00008542"/>
    </source>
</evidence>
<dbReference type="Proteomes" id="UP001499994">
    <property type="component" value="Unassembled WGS sequence"/>
</dbReference>
<feature type="domain" description="DJ-1/PfpI" evidence="2">
    <location>
        <begin position="11"/>
        <end position="191"/>
    </location>
</feature>
<comment type="caution">
    <text evidence="3">The sequence shown here is derived from an EMBL/GenBank/DDBJ whole genome shotgun (WGS) entry which is preliminary data.</text>
</comment>
<organism evidence="3 4">
    <name type="scientific">Gibbsiella dentisursi</name>
    <dbReference type="NCBI Taxonomy" id="796890"/>
    <lineage>
        <taxon>Bacteria</taxon>
        <taxon>Pseudomonadati</taxon>
        <taxon>Pseudomonadota</taxon>
        <taxon>Gammaproteobacteria</taxon>
        <taxon>Enterobacterales</taxon>
        <taxon>Yersiniaceae</taxon>
        <taxon>Gibbsiella</taxon>
    </lineage>
</organism>
<dbReference type="Gene3D" id="3.40.50.880">
    <property type="match status" value="1"/>
</dbReference>
<dbReference type="NCBIfam" id="TIGR01382">
    <property type="entry name" value="PfpI"/>
    <property type="match status" value="1"/>
</dbReference>
<name>A0ABP7LLM6_9GAMM</name>